<keyword evidence="1 7" id="KW-0597">Phosphoprotein</keyword>
<reference evidence="10 11" key="2">
    <citation type="submission" date="2019-09" db="EMBL/GenBank/DDBJ databases">
        <title>Complete Genome Sequence and Methylome Analysis of free living Spirochaetas.</title>
        <authorList>
            <person name="Leshcheva N."/>
            <person name="Mikheeva N."/>
        </authorList>
    </citation>
    <scope>NUCLEOTIDE SEQUENCE [LARGE SCALE GENOMIC DNA]</scope>
    <source>
        <strain evidence="10 11">P</strain>
    </source>
</reference>
<feature type="domain" description="Sigma-54 factor interaction" evidence="8">
    <location>
        <begin position="140"/>
        <end position="368"/>
    </location>
</feature>
<evidence type="ECO:0000256" key="3">
    <source>
        <dbReference type="ARBA" id="ARBA00022840"/>
    </source>
</evidence>
<keyword evidence="2" id="KW-0547">Nucleotide-binding</keyword>
<dbReference type="InterPro" id="IPR025943">
    <property type="entry name" value="Sigma_54_int_dom_ATP-bd_2"/>
</dbReference>
<dbReference type="Gene3D" id="1.10.8.60">
    <property type="match status" value="1"/>
</dbReference>
<dbReference type="SUPFAM" id="SSF46689">
    <property type="entry name" value="Homeodomain-like"/>
    <property type="match status" value="1"/>
</dbReference>
<keyword evidence="11" id="KW-1185">Reference proteome</keyword>
<reference evidence="10 11" key="1">
    <citation type="submission" date="2019-02" db="EMBL/GenBank/DDBJ databases">
        <authorList>
            <person name="Fomenkov A."/>
            <person name="Dubinina G."/>
            <person name="Grabovich M."/>
            <person name="Vincze T."/>
            <person name="Roberts R.J."/>
        </authorList>
    </citation>
    <scope>NUCLEOTIDE SEQUENCE [LARGE SCALE GENOMIC DNA]</scope>
    <source>
        <strain evidence="10 11">P</strain>
    </source>
</reference>
<dbReference type="FunFam" id="3.40.50.300:FF:000006">
    <property type="entry name" value="DNA-binding transcriptional regulator NtrC"/>
    <property type="match status" value="1"/>
</dbReference>
<dbReference type="InterPro" id="IPR001789">
    <property type="entry name" value="Sig_transdc_resp-reg_receiver"/>
</dbReference>
<dbReference type="SMART" id="SM00382">
    <property type="entry name" value="AAA"/>
    <property type="match status" value="1"/>
</dbReference>
<evidence type="ECO:0000256" key="5">
    <source>
        <dbReference type="ARBA" id="ARBA00023125"/>
    </source>
</evidence>
<dbReference type="Pfam" id="PF00072">
    <property type="entry name" value="Response_reg"/>
    <property type="match status" value="1"/>
</dbReference>
<dbReference type="InterPro" id="IPR058031">
    <property type="entry name" value="AAA_lid_NorR"/>
</dbReference>
<dbReference type="OrthoDB" id="9803970at2"/>
<dbReference type="PANTHER" id="PTHR32071:SF17">
    <property type="entry name" value="TRANSCRIPTIONAL REGULATOR (NTRC FAMILY)"/>
    <property type="match status" value="1"/>
</dbReference>
<evidence type="ECO:0000256" key="6">
    <source>
        <dbReference type="ARBA" id="ARBA00023163"/>
    </source>
</evidence>
<dbReference type="Pfam" id="PF00158">
    <property type="entry name" value="Sigma54_activat"/>
    <property type="match status" value="1"/>
</dbReference>
<dbReference type="PROSITE" id="PS00676">
    <property type="entry name" value="SIGMA54_INTERACT_2"/>
    <property type="match status" value="1"/>
</dbReference>
<evidence type="ECO:0000256" key="1">
    <source>
        <dbReference type="ARBA" id="ARBA00022553"/>
    </source>
</evidence>
<dbReference type="InterPro" id="IPR002078">
    <property type="entry name" value="Sigma_54_int"/>
</dbReference>
<keyword evidence="4" id="KW-0805">Transcription regulation</keyword>
<dbReference type="Gene3D" id="3.40.50.2300">
    <property type="match status" value="1"/>
</dbReference>
<evidence type="ECO:0000256" key="4">
    <source>
        <dbReference type="ARBA" id="ARBA00023015"/>
    </source>
</evidence>
<dbReference type="InterPro" id="IPR003593">
    <property type="entry name" value="AAA+_ATPase"/>
</dbReference>
<evidence type="ECO:0000259" key="9">
    <source>
        <dbReference type="PROSITE" id="PS50110"/>
    </source>
</evidence>
<dbReference type="RefSeq" id="WP_149568050.1">
    <property type="nucleotide sequence ID" value="NZ_CP035807.1"/>
</dbReference>
<dbReference type="PANTHER" id="PTHR32071">
    <property type="entry name" value="TRANSCRIPTIONAL REGULATORY PROTEIN"/>
    <property type="match status" value="1"/>
</dbReference>
<dbReference type="PROSITE" id="PS50045">
    <property type="entry name" value="SIGMA54_INTERACT_4"/>
    <property type="match status" value="1"/>
</dbReference>
<evidence type="ECO:0000259" key="8">
    <source>
        <dbReference type="PROSITE" id="PS50045"/>
    </source>
</evidence>
<dbReference type="Proteomes" id="UP000323824">
    <property type="component" value="Chromosome"/>
</dbReference>
<dbReference type="InterPro" id="IPR011006">
    <property type="entry name" value="CheY-like_superfamily"/>
</dbReference>
<name>A0A5C1QCH6_9SPIO</name>
<dbReference type="GO" id="GO:0000160">
    <property type="term" value="P:phosphorelay signal transduction system"/>
    <property type="evidence" value="ECO:0007669"/>
    <property type="project" value="InterPro"/>
</dbReference>
<keyword evidence="6" id="KW-0804">Transcription</keyword>
<feature type="domain" description="Response regulatory" evidence="9">
    <location>
        <begin position="4"/>
        <end position="118"/>
    </location>
</feature>
<dbReference type="InterPro" id="IPR002197">
    <property type="entry name" value="HTH_Fis"/>
</dbReference>
<dbReference type="GO" id="GO:0043565">
    <property type="term" value="F:sequence-specific DNA binding"/>
    <property type="evidence" value="ECO:0007669"/>
    <property type="project" value="InterPro"/>
</dbReference>
<protein>
    <submittedName>
        <fullName evidence="10">Sigma-54-dependent Fis family transcriptional regulator</fullName>
    </submittedName>
</protein>
<dbReference type="EMBL" id="CP035807">
    <property type="protein sequence ID" value="QEN04810.1"/>
    <property type="molecule type" value="Genomic_DNA"/>
</dbReference>
<feature type="modified residue" description="4-aspartylphosphate" evidence="7">
    <location>
        <position position="53"/>
    </location>
</feature>
<dbReference type="SMART" id="SM00448">
    <property type="entry name" value="REC"/>
    <property type="match status" value="1"/>
</dbReference>
<dbReference type="GO" id="GO:0005524">
    <property type="term" value="F:ATP binding"/>
    <property type="evidence" value="ECO:0007669"/>
    <property type="project" value="UniProtKB-KW"/>
</dbReference>
<proteinExistence type="predicted"/>
<dbReference type="AlphaFoldDB" id="A0A5C1QCH6"/>
<dbReference type="CDD" id="cd00009">
    <property type="entry name" value="AAA"/>
    <property type="match status" value="1"/>
</dbReference>
<dbReference type="PROSITE" id="PS00688">
    <property type="entry name" value="SIGMA54_INTERACT_3"/>
    <property type="match status" value="1"/>
</dbReference>
<dbReference type="InterPro" id="IPR025944">
    <property type="entry name" value="Sigma_54_int_dom_CS"/>
</dbReference>
<dbReference type="Pfam" id="PF02954">
    <property type="entry name" value="HTH_8"/>
    <property type="match status" value="1"/>
</dbReference>
<evidence type="ECO:0000256" key="7">
    <source>
        <dbReference type="PROSITE-ProRule" id="PRU00169"/>
    </source>
</evidence>
<accession>A0A5C1QCH6</accession>
<dbReference type="Gene3D" id="3.40.50.300">
    <property type="entry name" value="P-loop containing nucleotide triphosphate hydrolases"/>
    <property type="match status" value="1"/>
</dbReference>
<organism evidence="10 11">
    <name type="scientific">Thiospirochaeta perfilievii</name>
    <dbReference type="NCBI Taxonomy" id="252967"/>
    <lineage>
        <taxon>Bacteria</taxon>
        <taxon>Pseudomonadati</taxon>
        <taxon>Spirochaetota</taxon>
        <taxon>Spirochaetia</taxon>
        <taxon>Spirochaetales</taxon>
        <taxon>Spirochaetaceae</taxon>
        <taxon>Thiospirochaeta</taxon>
    </lineage>
</organism>
<dbReference type="Pfam" id="PF25601">
    <property type="entry name" value="AAA_lid_14"/>
    <property type="match status" value="1"/>
</dbReference>
<evidence type="ECO:0000313" key="11">
    <source>
        <dbReference type="Proteomes" id="UP000323824"/>
    </source>
</evidence>
<keyword evidence="5" id="KW-0238">DNA-binding</keyword>
<dbReference type="Gene3D" id="1.10.10.60">
    <property type="entry name" value="Homeodomain-like"/>
    <property type="match status" value="1"/>
</dbReference>
<dbReference type="InterPro" id="IPR009057">
    <property type="entry name" value="Homeodomain-like_sf"/>
</dbReference>
<dbReference type="KEGG" id="sper:EW093_08870"/>
<keyword evidence="3" id="KW-0067">ATP-binding</keyword>
<dbReference type="SUPFAM" id="SSF52172">
    <property type="entry name" value="CheY-like"/>
    <property type="match status" value="1"/>
</dbReference>
<dbReference type="InterPro" id="IPR027417">
    <property type="entry name" value="P-loop_NTPase"/>
</dbReference>
<evidence type="ECO:0000256" key="2">
    <source>
        <dbReference type="ARBA" id="ARBA00022741"/>
    </source>
</evidence>
<dbReference type="SUPFAM" id="SSF52540">
    <property type="entry name" value="P-loop containing nucleoside triphosphate hydrolases"/>
    <property type="match status" value="1"/>
</dbReference>
<dbReference type="GO" id="GO:0006355">
    <property type="term" value="P:regulation of DNA-templated transcription"/>
    <property type="evidence" value="ECO:0007669"/>
    <property type="project" value="InterPro"/>
</dbReference>
<sequence length="452" mass="50638">MNKNILIIDDEEPIRNILSSILEDEGYTTYTAASAEDGISVLERNHIALVFLDLWLPGMDGLELLKLLQKEINTPEIIVISGHANVDIAVQAIKIGAFDCIEKPLDLNRILSLTSSAITQFNTLHKNNIGVPTSVNKSQLIGECDKILEIKKLIDQISTSDSRVMILGENGTGKEVVAREIYLNSNRKDKPFVEVNCAAIPENLIESELFGHEKGAFTGAIDTRIGKFEAAHGGTLFLDEIADMSSSAQAKVLRAIQEQKFHRVGSDKLIDVDIRIISATNKNIHTEIKKGSFREDLFFRLNVIPINVPPLKDRGADIGLLANYFLQRYNKDNSCNKSIISSSMNLLEKHSWPGNVRELKNFIEKICIICNDDSIDLHDFIDFELDNDDESIYIESFMNLSLIEAKDEFEKKIIYSKLIEMNGNITKTADALGIYPSNLHNKIKKHGIIIEK</sequence>
<evidence type="ECO:0000313" key="10">
    <source>
        <dbReference type="EMBL" id="QEN04810.1"/>
    </source>
</evidence>
<gene>
    <name evidence="10" type="ORF">EW093_08870</name>
</gene>
<dbReference type="PROSITE" id="PS50110">
    <property type="entry name" value="RESPONSE_REGULATORY"/>
    <property type="match status" value="1"/>
</dbReference>